<organism evidence="1 2">
    <name type="scientific">Violaceomyces palustris</name>
    <dbReference type="NCBI Taxonomy" id="1673888"/>
    <lineage>
        <taxon>Eukaryota</taxon>
        <taxon>Fungi</taxon>
        <taxon>Dikarya</taxon>
        <taxon>Basidiomycota</taxon>
        <taxon>Ustilaginomycotina</taxon>
        <taxon>Ustilaginomycetes</taxon>
        <taxon>Violaceomycetales</taxon>
        <taxon>Violaceomycetaceae</taxon>
        <taxon>Violaceomyces</taxon>
    </lineage>
</organism>
<gene>
    <name evidence="1" type="ORF">IE53DRAFT_74365</name>
</gene>
<evidence type="ECO:0000313" key="1">
    <source>
        <dbReference type="EMBL" id="PWN50902.1"/>
    </source>
</evidence>
<keyword evidence="2" id="KW-1185">Reference proteome</keyword>
<protein>
    <submittedName>
        <fullName evidence="1">Uncharacterized protein</fullName>
    </submittedName>
</protein>
<evidence type="ECO:0000313" key="2">
    <source>
        <dbReference type="Proteomes" id="UP000245626"/>
    </source>
</evidence>
<dbReference type="EMBL" id="KZ819887">
    <property type="protein sequence ID" value="PWN50902.1"/>
    <property type="molecule type" value="Genomic_DNA"/>
</dbReference>
<dbReference type="Proteomes" id="UP000245626">
    <property type="component" value="Unassembled WGS sequence"/>
</dbReference>
<proteinExistence type="predicted"/>
<sequence length="2351" mass="250557">MTLGQGSHSQVGEPSASSDNLDERQQQLERQGSRRNAIAKLKRAASQREMKSKPATPQNETQVSSQALAQPIPSPIPTGLEGLSYEDGNVSEPSRASPGNMHRQLPFDPSYGIDGLAQQQLQLQIQQQQLLQMFMPFFDQYSHQLQQEQGQIDLEPQAELPQQKLAALLEQQQVHPFSVPPSAQPSPSAEVLAQEVGNSDVVTNGQLTPFYQPQSQQDDSTTGHSSTSRSQSPMTRSRERGAAKSPLPSLDQLRTRILLEREAAGLSRSASTSAASQAARAYAMDKLLGHSGSAERFFEKSREEVLHARGTDTPSSQPASGGLSDDDDRIEGAGSDATTKRPRRKDQAHLRRSRTIGGLSAMAEAQRKAAFVEGTYLSVPGSRSRTSRLLRSRQALKVFASADRPSSEADADEDDPEGQPPSNSNSWHTGSEDDVVLVSGAASDLNRGLSQRQIARTEMIRKLSGRGRGPATTRAPEADPKATNPQASAPEVGRQDDASPSSATQMLKIAVDDSALSSPIDEALSPIGVIVRPPSSPVPPRLPPDSPEGPRLPPAVESEGEDSASISPSVSQRGQSIYYQASLGTSLAPLGRRRSSSSASASPSLPFSSSAVSLSSYYANSVGTSATGTTARHLRDRDRDSAMARLTGEDSFAYEAMLANPGAASSLTPGLGPGSATFLGLAPSPGFSHMSRLMTEDEEGDGEGKANDEANEVPRGRGKDLLDWHRGGTSTSTGEDPAHIATARDLTPEARDRLPESRHHQLASKLAPSPQMASTGTSGSDIDNEKDTSDQGDDDYDDDDGDQDGLLGMYATDSEDHEEDVEDGIREMDATTSPEHVTAPTTPLFPTTPALNTFTPYQEREEGSMMSPHGGVNIPLRLPRNSTMSDNFGSPNSIIGPPRASRVAGLGFGKIHGDWPESVGSSTSILIGKDSLDGLDLSPGGQVRHSSEGQSSRHEDMTSPEIVKSGNVSPAPEISAAVAVESGLPSESCHESETEIDHSRTLLRSPQDSLLRPEDGSRKPTERLNALLGSSFVREYGQELNPDQDARSSISLDELNPDGHIRSASRQYIMRVSKDSASDGRLSAREPSPTPSSKGPSSRPLRNSADLSDFESDSDSDFDGMDQSLGVSGEESGDVDERYLRKVDRMAERLGRLAKLTRSKRLQAAAEREKLQANQGVPLARSTSTSIHRPDIKSITPPQRITSLSKSLSNTVRDPPHLANSRPSTGKGSEAERDRDPQIPSNALQAAGFATNVKLFPATSDPRPLHQASSSPVSMRPEMHVRSGSGNLLSRAAVQGRLAGLGPGAMADPSHHGLHLPGLHASAKDGSTIYRFPPPSPQAVRGDIAHFMANDKLTPFPGLLKGDVAASPSLTPRPSFLTHSRNGSRGASVDSATAVVPGSVGLGFGGQKSVDSAVPQHLQQAQPAVIASPSPTPESIRPVSRAEVKSPTFLSTLRRKASGALTPSGSPSLRLASGHGRTSSREGGGFWSRRLGGLSTAASPPKSAPASTSAASQPQTMDMHQADRRDQVHVMKGQSPVLAQGSQSHDSTDSPHLVHHGHGRNLSTSSVAMSHTVVSTGQDMSFENGADASQDKVSLAPATAAMIRRYSHLLTTGEGSVPGVSRATAEDPPRRLLLCAPVFQVIDSNTIKDRYLLLFSDLLVVAKAISPPADETSDSSAQRSVTKLPHLGWTFSVKSIHELHRLRVERDLDQRSASAKERSKNPFLATFVEHFGRDPQAAIDSLRAKSKLPNRPSTIAQLLFQTPELSRARLTEFLCSPSNREVLKEYVAQHRFAGVSIESALRMLLLELRFPAKVDAFESLLLVFADRWTESNASLIKSTFTRELAADLVFAIMALNDALHTPSDPDLAPRTPGMFSAPCPELGKEDFLRVFRQHDRDAVLSDRTLGRIYISVRAEPLAQALADEEPRLTVRVKGGSLPSKLTYGQPSETITLVIPAPDPDLAIRLYAQDSVFEPPILTFGRSKEASFTISSKSLGPKHLVFVRAGKNARYYSGTGLEDHPTNRGFENSDDLPLPRSASFTVERAFVKHSFSLASYEGSKGKKKLVFSIEDDVKKDEWVKSLTSQIDLCSTARKKWAALPSDTPTGVHSSPQARRAAESVALQILKDALIGPDEDRGGPSHSGSSSGPSGTIAHTGLIRSATIAGSSNVVGGKDVRGAINGQSNHIYGSSNLDRQQSTSRHYYAASGAGRMERELLLPRIGDGGAGGVGGLDSVSENEPAAASLLSLRPRYAFGSGSVTEGLHKGHVKGASSLSLTVGVGGGGGGEAHGRVNGSGAREHGRNTSQGGELQKEEDAASKHVSGQQAVTICQQNSLLPLVLGHLRMQADGSTRI</sequence>
<accession>A0ACD0NYQ2</accession>
<reference evidence="1 2" key="1">
    <citation type="journal article" date="2018" name="Mol. Biol. Evol.">
        <title>Broad Genomic Sampling Reveals a Smut Pathogenic Ancestry of the Fungal Clade Ustilaginomycotina.</title>
        <authorList>
            <person name="Kijpornyongpan T."/>
            <person name="Mondo S.J."/>
            <person name="Barry K."/>
            <person name="Sandor L."/>
            <person name="Lee J."/>
            <person name="Lipzen A."/>
            <person name="Pangilinan J."/>
            <person name="LaButti K."/>
            <person name="Hainaut M."/>
            <person name="Henrissat B."/>
            <person name="Grigoriev I.V."/>
            <person name="Spatafora J.W."/>
            <person name="Aime M.C."/>
        </authorList>
    </citation>
    <scope>NUCLEOTIDE SEQUENCE [LARGE SCALE GENOMIC DNA]</scope>
    <source>
        <strain evidence="1 2">SA 807</strain>
    </source>
</reference>
<name>A0ACD0NYQ2_9BASI</name>